<gene>
    <name evidence="1" type="ORF">ACFSM0_06020</name>
</gene>
<accession>A0ABW5A819</accession>
<protein>
    <submittedName>
        <fullName evidence="1">Uncharacterized protein</fullName>
    </submittedName>
</protein>
<dbReference type="EMBL" id="JBHUIX010000005">
    <property type="protein sequence ID" value="MFD2173641.1"/>
    <property type="molecule type" value="Genomic_DNA"/>
</dbReference>
<proteinExistence type="predicted"/>
<organism evidence="1 2">
    <name type="scientific">Rhodobacter lacus</name>
    <dbReference type="NCBI Taxonomy" id="1641972"/>
    <lineage>
        <taxon>Bacteria</taxon>
        <taxon>Pseudomonadati</taxon>
        <taxon>Pseudomonadota</taxon>
        <taxon>Alphaproteobacteria</taxon>
        <taxon>Rhodobacterales</taxon>
        <taxon>Rhodobacter group</taxon>
        <taxon>Rhodobacter</taxon>
    </lineage>
</organism>
<keyword evidence="2" id="KW-1185">Reference proteome</keyword>
<dbReference type="Proteomes" id="UP001597413">
    <property type="component" value="Unassembled WGS sequence"/>
</dbReference>
<reference evidence="2" key="1">
    <citation type="journal article" date="2019" name="Int. J. Syst. Evol. Microbiol.">
        <title>The Global Catalogue of Microorganisms (GCM) 10K type strain sequencing project: providing services to taxonomists for standard genome sequencing and annotation.</title>
        <authorList>
            <consortium name="The Broad Institute Genomics Platform"/>
            <consortium name="The Broad Institute Genome Sequencing Center for Infectious Disease"/>
            <person name="Wu L."/>
            <person name="Ma J."/>
        </authorList>
    </citation>
    <scope>NUCLEOTIDE SEQUENCE [LARGE SCALE GENOMIC DNA]</scope>
    <source>
        <strain evidence="2">CCUG 55131</strain>
    </source>
</reference>
<name>A0ABW5A819_9RHOB</name>
<evidence type="ECO:0000313" key="2">
    <source>
        <dbReference type="Proteomes" id="UP001597413"/>
    </source>
</evidence>
<dbReference type="RefSeq" id="WP_377388306.1">
    <property type="nucleotide sequence ID" value="NZ_JBHUIX010000005.1"/>
</dbReference>
<evidence type="ECO:0000313" key="1">
    <source>
        <dbReference type="EMBL" id="MFD2173641.1"/>
    </source>
</evidence>
<comment type="caution">
    <text evidence="1">The sequence shown here is derived from an EMBL/GenBank/DDBJ whole genome shotgun (WGS) entry which is preliminary data.</text>
</comment>
<sequence>MKKDEQSLKALQSLVFGHPTDPDTITGVSMTTLKELAGMKLIEFLPPLDSGKQLVRITSDGKRVLDWAKQGR</sequence>